<reference evidence="2 3" key="1">
    <citation type="submission" date="2008-09" db="EMBL/GenBank/DDBJ databases">
        <authorList>
            <person name="Fulton L."/>
            <person name="Clifton S."/>
            <person name="Fulton B."/>
            <person name="Xu J."/>
            <person name="Minx P."/>
            <person name="Pepin K.H."/>
            <person name="Johnson M."/>
            <person name="Thiruvilangam P."/>
            <person name="Bhonagiri V."/>
            <person name="Nash W.E."/>
            <person name="Mardis E.R."/>
            <person name="Wilson R.K."/>
        </authorList>
    </citation>
    <scope>NUCLEOTIDE SEQUENCE [LARGE SCALE GENOMIC DNA]</scope>
    <source>
        <strain evidence="2 3">DSM 7454</strain>
    </source>
</reference>
<evidence type="ECO:0000313" key="3">
    <source>
        <dbReference type="Proteomes" id="UP000005451"/>
    </source>
</evidence>
<organism evidence="2 3">
    <name type="scientific">Anaerococcus hydrogenalis DSM 7454</name>
    <dbReference type="NCBI Taxonomy" id="561177"/>
    <lineage>
        <taxon>Bacteria</taxon>
        <taxon>Bacillati</taxon>
        <taxon>Bacillota</taxon>
        <taxon>Tissierellia</taxon>
        <taxon>Tissierellales</taxon>
        <taxon>Peptoniphilaceae</taxon>
        <taxon>Anaerococcus</taxon>
    </lineage>
</organism>
<protein>
    <submittedName>
        <fullName evidence="2">Uncharacterized protein</fullName>
    </submittedName>
</protein>
<name>B6W6U7_9FIRM</name>
<sequence>ASSAAVWALLAFHLLRLLRLGLFERLLLLLLADFQFQIFLLLDFLFFF</sequence>
<evidence type="ECO:0000313" key="2">
    <source>
        <dbReference type="EMBL" id="EEB36844.1"/>
    </source>
</evidence>
<feature type="transmembrane region" description="Helical" evidence="1">
    <location>
        <begin position="27"/>
        <end position="47"/>
    </location>
</feature>
<feature type="non-terminal residue" evidence="2">
    <location>
        <position position="1"/>
    </location>
</feature>
<accession>B6W6U7</accession>
<proteinExistence type="predicted"/>
<reference evidence="2 3" key="2">
    <citation type="submission" date="2008-10" db="EMBL/GenBank/DDBJ databases">
        <title>Draft genome sequence of Anaerococcus hydrogenalis (DSM 7454).</title>
        <authorList>
            <person name="Sudarsanam P."/>
            <person name="Ley R."/>
            <person name="Guruge J."/>
            <person name="Turnbaugh P.J."/>
            <person name="Mahowald M."/>
            <person name="Liep D."/>
            <person name="Gordon J."/>
        </authorList>
    </citation>
    <scope>NUCLEOTIDE SEQUENCE [LARGE SCALE GENOMIC DNA]</scope>
    <source>
        <strain evidence="2 3">DSM 7454</strain>
    </source>
</reference>
<evidence type="ECO:0000256" key="1">
    <source>
        <dbReference type="SAM" id="Phobius"/>
    </source>
</evidence>
<keyword evidence="1" id="KW-0812">Transmembrane</keyword>
<keyword evidence="1" id="KW-0472">Membrane</keyword>
<dbReference type="Proteomes" id="UP000005451">
    <property type="component" value="Unassembled WGS sequence"/>
</dbReference>
<dbReference type="AlphaFoldDB" id="B6W6U7"/>
<dbReference type="EMBL" id="ABXA01000005">
    <property type="protein sequence ID" value="EEB36844.1"/>
    <property type="molecule type" value="Genomic_DNA"/>
</dbReference>
<gene>
    <name evidence="2" type="ORF">ANHYDRO_00281</name>
</gene>
<keyword evidence="1" id="KW-1133">Transmembrane helix</keyword>
<comment type="caution">
    <text evidence="2">The sequence shown here is derived from an EMBL/GenBank/DDBJ whole genome shotgun (WGS) entry which is preliminary data.</text>
</comment>